<dbReference type="NCBIfam" id="TIGR03083">
    <property type="entry name" value="maleylpyruvate isomerase family mycothiol-dependent enzyme"/>
    <property type="match status" value="1"/>
</dbReference>
<evidence type="ECO:0000313" key="2">
    <source>
        <dbReference type="EMBL" id="KAB1649606.1"/>
    </source>
</evidence>
<proteinExistence type="predicted"/>
<evidence type="ECO:0000313" key="3">
    <source>
        <dbReference type="Proteomes" id="UP000431744"/>
    </source>
</evidence>
<dbReference type="Gene3D" id="1.20.120.450">
    <property type="entry name" value="dinb family like domain"/>
    <property type="match status" value="1"/>
</dbReference>
<dbReference type="NCBIfam" id="TIGR03086">
    <property type="entry name" value="TIGR03086 family metal-binding protein"/>
    <property type="match status" value="1"/>
</dbReference>
<accession>A0A6H9WLA8</accession>
<evidence type="ECO:0000259" key="1">
    <source>
        <dbReference type="Pfam" id="PF11716"/>
    </source>
</evidence>
<dbReference type="InterPro" id="IPR034660">
    <property type="entry name" value="DinB/YfiT-like"/>
</dbReference>
<dbReference type="InterPro" id="IPR017517">
    <property type="entry name" value="Maleyloyr_isom"/>
</dbReference>
<dbReference type="GO" id="GO:0046872">
    <property type="term" value="F:metal ion binding"/>
    <property type="evidence" value="ECO:0007669"/>
    <property type="project" value="InterPro"/>
</dbReference>
<organism evidence="2 3">
    <name type="scientific">Pseudoclavibacter endophyticus</name>
    <dbReference type="NCBI Taxonomy" id="1778590"/>
    <lineage>
        <taxon>Bacteria</taxon>
        <taxon>Bacillati</taxon>
        <taxon>Actinomycetota</taxon>
        <taxon>Actinomycetes</taxon>
        <taxon>Micrococcales</taxon>
        <taxon>Microbacteriaceae</taxon>
        <taxon>Pseudoclavibacter</taxon>
    </lineage>
</organism>
<dbReference type="Proteomes" id="UP000431744">
    <property type="component" value="Unassembled WGS sequence"/>
</dbReference>
<protein>
    <submittedName>
        <fullName evidence="2">TIGR03086 family protein</fullName>
    </submittedName>
</protein>
<name>A0A6H9WLA8_9MICO</name>
<sequence length="201" mass="21317">MTTTTPASQPQRLLDRLTPVLDELAALLDAIGTEHDDAPTPCHEYRVRDLRQHVVGWLTSFADGFDSADGTCSDADAVVVDGNGAAQVRERAVRIRAAVAGGALERPVVIGGAGLPGEVALGMMLGEYQVHGWDLARATGRTWDADDEGLEMSIALFEQMLTPEMRGEGRSFGEAVPVPADAPALDRLVGLTGRDPAWSAN</sequence>
<dbReference type="InterPro" id="IPR017520">
    <property type="entry name" value="CHP03086"/>
</dbReference>
<comment type="caution">
    <text evidence="2">The sequence shown here is derived from an EMBL/GenBank/DDBJ whole genome shotgun (WGS) entry which is preliminary data.</text>
</comment>
<feature type="domain" description="Mycothiol-dependent maleylpyruvate isomerase metal-binding" evidence="1">
    <location>
        <begin position="20"/>
        <end position="136"/>
    </location>
</feature>
<dbReference type="InterPro" id="IPR024344">
    <property type="entry name" value="MDMPI_metal-binding"/>
</dbReference>
<reference evidence="2 3" key="1">
    <citation type="submission" date="2019-09" db="EMBL/GenBank/DDBJ databases">
        <title>Phylogeny of genus Pseudoclavibacter and closely related genus.</title>
        <authorList>
            <person name="Li Y."/>
        </authorList>
    </citation>
    <scope>NUCLEOTIDE SEQUENCE [LARGE SCALE GENOMIC DNA]</scope>
    <source>
        <strain evidence="2 3">EGI 60007</strain>
    </source>
</reference>
<dbReference type="SUPFAM" id="SSF109854">
    <property type="entry name" value="DinB/YfiT-like putative metalloenzymes"/>
    <property type="match status" value="1"/>
</dbReference>
<dbReference type="RefSeq" id="WP_158028196.1">
    <property type="nucleotide sequence ID" value="NZ_BMHG01000001.1"/>
</dbReference>
<dbReference type="EMBL" id="WBJY01000001">
    <property type="protein sequence ID" value="KAB1649606.1"/>
    <property type="molecule type" value="Genomic_DNA"/>
</dbReference>
<keyword evidence="3" id="KW-1185">Reference proteome</keyword>
<dbReference type="AlphaFoldDB" id="A0A6H9WLA8"/>
<dbReference type="Pfam" id="PF11716">
    <property type="entry name" value="MDMPI_N"/>
    <property type="match status" value="1"/>
</dbReference>
<dbReference type="OrthoDB" id="5185819at2"/>
<gene>
    <name evidence="2" type="ORF">F8O04_05000</name>
</gene>